<reference evidence="2" key="1">
    <citation type="submission" date="2017-04" db="EMBL/GenBank/DDBJ databases">
        <authorList>
            <person name="Varghese N."/>
            <person name="Submissions S."/>
        </authorList>
    </citation>
    <scope>NUCLEOTIDE SEQUENCE [LARGE SCALE GENOMIC DNA]</scope>
    <source>
        <strain evidence="2">DSM 4125</strain>
    </source>
</reference>
<accession>A0A1X7JC02</accession>
<evidence type="ECO:0000313" key="2">
    <source>
        <dbReference type="Proteomes" id="UP000193804"/>
    </source>
</evidence>
<dbReference type="Proteomes" id="UP000193804">
    <property type="component" value="Unassembled WGS sequence"/>
</dbReference>
<organism evidence="1 2">
    <name type="scientific">Marivirga sericea</name>
    <dbReference type="NCBI Taxonomy" id="1028"/>
    <lineage>
        <taxon>Bacteria</taxon>
        <taxon>Pseudomonadati</taxon>
        <taxon>Bacteroidota</taxon>
        <taxon>Cytophagia</taxon>
        <taxon>Cytophagales</taxon>
        <taxon>Marivirgaceae</taxon>
        <taxon>Marivirga</taxon>
    </lineage>
</organism>
<dbReference type="InterPro" id="IPR046342">
    <property type="entry name" value="CBS_dom_sf"/>
</dbReference>
<gene>
    <name evidence="1" type="ORF">SAMN05661096_01468</name>
</gene>
<dbReference type="Gene3D" id="3.10.580.10">
    <property type="entry name" value="CBS-domain"/>
    <property type="match status" value="1"/>
</dbReference>
<dbReference type="CDD" id="cd17783">
    <property type="entry name" value="CBS_pair_bac"/>
    <property type="match status" value="1"/>
</dbReference>
<name>A0A1X7JC02_9BACT</name>
<dbReference type="RefSeq" id="WP_085516400.1">
    <property type="nucleotide sequence ID" value="NZ_FXAW01000002.1"/>
</dbReference>
<protein>
    <recommendedName>
        <fullName evidence="3">CBS domain-containing protein</fullName>
    </recommendedName>
</protein>
<dbReference type="AlphaFoldDB" id="A0A1X7JC02"/>
<evidence type="ECO:0008006" key="3">
    <source>
        <dbReference type="Google" id="ProtNLM"/>
    </source>
</evidence>
<dbReference type="SUPFAM" id="SSF54631">
    <property type="entry name" value="CBS-domain pair"/>
    <property type="match status" value="1"/>
</dbReference>
<proteinExistence type="predicted"/>
<sequence length="220" mass="24960">MTIDLINDMIPPLKVTDDAAKALVWMEELRLHALPVIKDKKFLGFLTEDMIIDQNNVDAKAGDFMLKGEDCFIFDYQHTYEAVKKATDFDFECAVVLNEEEEYLGVIVLSDALSIFSQSASIQSEGGVIVLSMNQADYSLSEISRLIESNEAQVMGSSLNIEKNEPTKFRLTLKINKVDLTHIIATLERFGFKVIAKYQEVKTVSNEKERLDMLMRYLDA</sequence>
<dbReference type="EMBL" id="FXAW01000002">
    <property type="protein sequence ID" value="SMG24604.1"/>
    <property type="molecule type" value="Genomic_DNA"/>
</dbReference>
<dbReference type="OrthoDB" id="1523762at2"/>
<dbReference type="STRING" id="1028.SAMN05661096_01468"/>
<keyword evidence="2" id="KW-1185">Reference proteome</keyword>
<evidence type="ECO:0000313" key="1">
    <source>
        <dbReference type="EMBL" id="SMG24604.1"/>
    </source>
</evidence>